<organism evidence="2 3">
    <name type="scientific">Sphingomonas glacialis</name>
    <dbReference type="NCBI Taxonomy" id="658225"/>
    <lineage>
        <taxon>Bacteria</taxon>
        <taxon>Pseudomonadati</taxon>
        <taxon>Pseudomonadota</taxon>
        <taxon>Alphaproteobacteria</taxon>
        <taxon>Sphingomonadales</taxon>
        <taxon>Sphingomonadaceae</taxon>
        <taxon>Sphingomonas</taxon>
    </lineage>
</organism>
<dbReference type="EMBL" id="RCZC01000001">
    <property type="protein sequence ID" value="TPG56073.1"/>
    <property type="molecule type" value="Genomic_DNA"/>
</dbReference>
<proteinExistence type="predicted"/>
<keyword evidence="1" id="KW-0812">Transmembrane</keyword>
<dbReference type="Proteomes" id="UP000319931">
    <property type="component" value="Unassembled WGS sequence"/>
</dbReference>
<keyword evidence="3" id="KW-1185">Reference proteome</keyword>
<dbReference type="OrthoDB" id="7563492at2"/>
<evidence type="ECO:0000313" key="2">
    <source>
        <dbReference type="EMBL" id="TPG56073.1"/>
    </source>
</evidence>
<accession>A0A502G556</accession>
<gene>
    <name evidence="2" type="ORF">EAH76_00375</name>
</gene>
<dbReference type="RefSeq" id="WP_140846652.1">
    <property type="nucleotide sequence ID" value="NZ_RCZC01000001.1"/>
</dbReference>
<keyword evidence="1" id="KW-0472">Membrane</keyword>
<reference evidence="2 3" key="1">
    <citation type="journal article" date="2019" name="Environ. Microbiol.">
        <title>Species interactions and distinct microbial communities in high Arctic permafrost affected cryosols are associated with the CH4 and CO2 gas fluxes.</title>
        <authorList>
            <person name="Altshuler I."/>
            <person name="Hamel J."/>
            <person name="Turney S."/>
            <person name="Magnuson E."/>
            <person name="Levesque R."/>
            <person name="Greer C."/>
            <person name="Whyte L.G."/>
        </authorList>
    </citation>
    <scope>NUCLEOTIDE SEQUENCE [LARGE SCALE GENOMIC DNA]</scope>
    <source>
        <strain evidence="2 3">E6.1</strain>
    </source>
</reference>
<comment type="caution">
    <text evidence="2">The sequence shown here is derived from an EMBL/GenBank/DDBJ whole genome shotgun (WGS) entry which is preliminary data.</text>
</comment>
<name>A0A502G556_9SPHN</name>
<evidence type="ECO:0000256" key="1">
    <source>
        <dbReference type="SAM" id="Phobius"/>
    </source>
</evidence>
<sequence>MKVTGTIAAGESTSALAHIKGRRGISPRQTKLVLLVCMAAVGIPVGAWTGGAWTAGTITAAAITVEFAFLGLALGAFIIGRLAGPSLRNALARRGQAYEQPLTFELTPESLVYNLADVTMAARWSCVTDLYQTRRYWVFLVQSSAMVLPRRFFADRAAEQDFIAAVTARMTAAALARSPDASRFVAGA</sequence>
<dbReference type="AlphaFoldDB" id="A0A502G556"/>
<protein>
    <submittedName>
        <fullName evidence="2">YcxB family protein</fullName>
    </submittedName>
</protein>
<feature type="transmembrane region" description="Helical" evidence="1">
    <location>
        <begin position="32"/>
        <end position="53"/>
    </location>
</feature>
<feature type="transmembrane region" description="Helical" evidence="1">
    <location>
        <begin position="59"/>
        <end position="84"/>
    </location>
</feature>
<keyword evidence="1" id="KW-1133">Transmembrane helix</keyword>
<evidence type="ECO:0000313" key="3">
    <source>
        <dbReference type="Proteomes" id="UP000319931"/>
    </source>
</evidence>